<dbReference type="CDD" id="cd00274">
    <property type="entry name" value="Chemokine_CX3C"/>
    <property type="match status" value="1"/>
</dbReference>
<dbReference type="SUPFAM" id="SSF54117">
    <property type="entry name" value="Interleukin 8-like chemokines"/>
    <property type="match status" value="1"/>
</dbReference>
<evidence type="ECO:0000256" key="5">
    <source>
        <dbReference type="SAM" id="SignalP"/>
    </source>
</evidence>
<dbReference type="Gene3D" id="2.40.50.40">
    <property type="match status" value="1"/>
</dbReference>
<dbReference type="PRINTS" id="PR01721">
    <property type="entry name" value="FRACTALKINE"/>
</dbReference>
<dbReference type="RGD" id="620458">
    <property type="gene designation" value="Cx3cl1"/>
</dbReference>
<keyword evidence="4" id="KW-0472">Membrane</keyword>
<dbReference type="Pfam" id="PF00048">
    <property type="entry name" value="IL8"/>
    <property type="match status" value="1"/>
</dbReference>
<name>A0ABZ3NN76_RAT</name>
<keyword evidence="8" id="KW-1185">Reference proteome</keyword>
<dbReference type="Bgee" id="ENSRNOG00000016326">
    <property type="expression patterns" value="Expressed in frontal cortex and 19 other cell types or tissues"/>
</dbReference>
<gene>
    <name evidence="7 9" type="primary">Cx3cl1</name>
</gene>
<evidence type="ECO:0000256" key="1">
    <source>
        <dbReference type="ARBA" id="ARBA00022514"/>
    </source>
</evidence>
<keyword evidence="2" id="KW-1015">Disulfide bond</keyword>
<sequence>MAPSQLAWLLRLAAFFHLCTLLAGEWVPTLPGEERKGQHLGMTKCNITCHKMTSPIPVTLLIHYQLNQESCGKRAIILETRQHRHFCADPKEKWVQDAMKHLDHQTAALTRNGGKFEKRVDNVTPRITSTTRGLSPTALAKPESATVEDLTLEPTAISQEARRPMGTSQEPPAAVTGSFPSTSKAQDAGLAAKPQSTGISEVAAVSTTIWPSSAVYQSGSSLWAEEKATESPPTIALSTQVSTTSSPKQNVGSEGQPPWVQEQDSTPEKSPGPEETNPVHTDIFQDRGPGSTVHPSVAPTSSEKTPSPELVASGSQAPKVEEPIHATADPQKLSVFITPVPDSQAATRRQAVGLLAFLGLLFCLGVAMFAYQSLQGCPRKMAGEMVEGLRYVPRSCGSNSYVLVPV</sequence>
<reference evidence="7" key="3">
    <citation type="submission" date="2025-09" db="UniProtKB">
        <authorList>
            <consortium name="Ensembl"/>
        </authorList>
    </citation>
    <scope>IDENTIFICATION</scope>
    <source>
        <strain evidence="7">Brown Norway</strain>
    </source>
</reference>
<keyword evidence="4" id="KW-0812">Transmembrane</keyword>
<dbReference type="InterPro" id="IPR034127">
    <property type="entry name" value="Chemokine_CX3C"/>
</dbReference>
<evidence type="ECO:0000313" key="7">
    <source>
        <dbReference type="Ensembl" id="ENSRNOP00000022128.4"/>
    </source>
</evidence>
<dbReference type="GeneTree" id="ENSGT01130000278316"/>
<feature type="chain" id="PRO_5045428336" evidence="5">
    <location>
        <begin position="25"/>
        <end position="406"/>
    </location>
</feature>
<dbReference type="Proteomes" id="UP000002494">
    <property type="component" value="Chromosome 19"/>
</dbReference>
<feature type="region of interest" description="Disordered" evidence="3">
    <location>
        <begin position="127"/>
        <end position="197"/>
    </location>
</feature>
<dbReference type="Ensembl" id="ENSRNOT00000022128.7">
    <property type="protein sequence ID" value="ENSRNOP00000022128.4"/>
    <property type="gene ID" value="ENSRNOG00000016326.7"/>
</dbReference>
<protein>
    <submittedName>
        <fullName evidence="7">C-X3-C motif chemokine ligand 1</fullName>
    </submittedName>
</protein>
<feature type="domain" description="Chemokine interleukin-8-like" evidence="6">
    <location>
        <begin position="42"/>
        <end position="102"/>
    </location>
</feature>
<dbReference type="PANTHER" id="PTHR12015:SF92">
    <property type="entry name" value="FRACTALKINE"/>
    <property type="match status" value="1"/>
</dbReference>
<evidence type="ECO:0000256" key="2">
    <source>
        <dbReference type="ARBA" id="ARBA00023157"/>
    </source>
</evidence>
<dbReference type="InterPro" id="IPR039809">
    <property type="entry name" value="Chemokine_b/g/d"/>
</dbReference>
<dbReference type="SMART" id="SM00199">
    <property type="entry name" value="SCY"/>
    <property type="match status" value="1"/>
</dbReference>
<dbReference type="InterPro" id="IPR001811">
    <property type="entry name" value="Chemokine_IL8-like_dom"/>
</dbReference>
<proteinExistence type="predicted"/>
<organism evidence="7 8">
    <name type="scientific">Rattus norvegicus</name>
    <name type="common">Rat</name>
    <dbReference type="NCBI Taxonomy" id="10116"/>
    <lineage>
        <taxon>Eukaryota</taxon>
        <taxon>Metazoa</taxon>
        <taxon>Chordata</taxon>
        <taxon>Craniata</taxon>
        <taxon>Vertebrata</taxon>
        <taxon>Euteleostomi</taxon>
        <taxon>Mammalia</taxon>
        <taxon>Eutheria</taxon>
        <taxon>Euarchontoglires</taxon>
        <taxon>Glires</taxon>
        <taxon>Rodentia</taxon>
        <taxon>Myomorpha</taxon>
        <taxon>Muroidea</taxon>
        <taxon>Muridae</taxon>
        <taxon>Murinae</taxon>
        <taxon>Rattus</taxon>
    </lineage>
</organism>
<evidence type="ECO:0000256" key="4">
    <source>
        <dbReference type="SAM" id="Phobius"/>
    </source>
</evidence>
<feature type="compositionally biased region" description="Polar residues" evidence="3">
    <location>
        <begin position="236"/>
        <end position="253"/>
    </location>
</feature>
<feature type="region of interest" description="Disordered" evidence="3">
    <location>
        <begin position="227"/>
        <end position="314"/>
    </location>
</feature>
<keyword evidence="1" id="KW-0202">Cytokine</keyword>
<dbReference type="InterPro" id="IPR036048">
    <property type="entry name" value="Interleukin_8-like_sf"/>
</dbReference>
<reference evidence="7" key="1">
    <citation type="submission" date="2024-01" db="EMBL/GenBank/DDBJ databases">
        <title>GRCr8: a new rat reference genome assembly contstructed from accurate long reads and long range scaffolding.</title>
        <authorList>
            <person name="Doris P.A."/>
            <person name="Kalbfleisch T."/>
            <person name="Li K."/>
            <person name="Howe K."/>
            <person name="Wood J."/>
        </authorList>
    </citation>
    <scope>NUCLEOTIDE SEQUENCE [LARGE SCALE GENOMIC DNA]</scope>
    <source>
        <strain evidence="7">Brown Norway</strain>
    </source>
</reference>
<dbReference type="PANTHER" id="PTHR12015">
    <property type="entry name" value="SMALL INDUCIBLE CYTOKINE A"/>
    <property type="match status" value="1"/>
</dbReference>
<evidence type="ECO:0000256" key="3">
    <source>
        <dbReference type="SAM" id="MobiDB-lite"/>
    </source>
</evidence>
<evidence type="ECO:0000259" key="6">
    <source>
        <dbReference type="SMART" id="SM00199"/>
    </source>
</evidence>
<evidence type="ECO:0000313" key="8">
    <source>
        <dbReference type="Proteomes" id="UP000002494"/>
    </source>
</evidence>
<feature type="transmembrane region" description="Helical" evidence="4">
    <location>
        <begin position="351"/>
        <end position="371"/>
    </location>
</feature>
<dbReference type="HOGENOM" id="CLU_738793_0_0_1"/>
<evidence type="ECO:0000313" key="9">
    <source>
        <dbReference type="RGD" id="620458"/>
    </source>
</evidence>
<dbReference type="OMA" id="QNQESCG"/>
<accession>A0ABZ3NN76</accession>
<feature type="signal peptide" evidence="5">
    <location>
        <begin position="1"/>
        <end position="24"/>
    </location>
</feature>
<keyword evidence="5" id="KW-0732">Signal</keyword>
<reference evidence="7" key="2">
    <citation type="submission" date="2025-08" db="UniProtKB">
        <authorList>
            <consortium name="Ensembl"/>
        </authorList>
    </citation>
    <scope>IDENTIFICATION</scope>
    <source>
        <strain evidence="7">Brown Norway</strain>
    </source>
</reference>
<keyword evidence="4" id="KW-1133">Transmembrane helix</keyword>